<keyword evidence="1" id="KW-0812">Transmembrane</keyword>
<dbReference type="Proteomes" id="UP000196594">
    <property type="component" value="Unassembled WGS sequence"/>
</dbReference>
<feature type="transmembrane region" description="Helical" evidence="1">
    <location>
        <begin position="45"/>
        <end position="64"/>
    </location>
</feature>
<dbReference type="Pfam" id="PF10502">
    <property type="entry name" value="Peptidase_S26"/>
    <property type="match status" value="1"/>
</dbReference>
<organism evidence="3 4">
    <name type="scientific">Solibacillus kalamii</name>
    <dbReference type="NCBI Taxonomy" id="1748298"/>
    <lineage>
        <taxon>Bacteria</taxon>
        <taxon>Bacillati</taxon>
        <taxon>Bacillota</taxon>
        <taxon>Bacilli</taxon>
        <taxon>Bacillales</taxon>
        <taxon>Caryophanaceae</taxon>
        <taxon>Solibacillus</taxon>
    </lineage>
</organism>
<evidence type="ECO:0000313" key="4">
    <source>
        <dbReference type="Proteomes" id="UP000196594"/>
    </source>
</evidence>
<evidence type="ECO:0000259" key="2">
    <source>
        <dbReference type="Pfam" id="PF10502"/>
    </source>
</evidence>
<evidence type="ECO:0000313" key="3">
    <source>
        <dbReference type="EMBL" id="OUZ39317.1"/>
    </source>
</evidence>
<comment type="caution">
    <text evidence="3">The sequence shown here is derived from an EMBL/GenBank/DDBJ whole genome shotgun (WGS) entry which is preliminary data.</text>
</comment>
<protein>
    <submittedName>
        <fullName evidence="3">Signal peptidase I</fullName>
    </submittedName>
</protein>
<proteinExistence type="predicted"/>
<sequence>MDPFKKQLDEMMGDTRLQESRIKQRVKSELTPPARKQKRSWHVQLVTAAVAAVAVFLFMTAVPFTQNSGNEGRGAPYDPLDDLAEIATLQKKKQLSTIDYASFAQLPVLEQLSDLQYVDKETFTLAGKKGLYHTVIERQENLFDEAVYEAGDVVRTMTNTSSHLPIYENAYYEVVAVPGDRVVLQDGKLTVNGKPVRSELKEMYEENGNTIAGGYDQLLNAREYFLVNHFPAENTMQAGTITAVHKIYGEVVALAEQSTTASIYFGLENDYSPEQYFDLYLYDQIFGDGSVSKRLSASDIPFPHSNRLGELFLEASYRTVTYLSESEVEIRYQYDRESVGEYVFKMYKDPTGIWQWGM</sequence>
<keyword evidence="1" id="KW-0472">Membrane</keyword>
<name>A0ABX3ZHW1_9BACL</name>
<gene>
    <name evidence="3" type="ORF">CBM15_08665</name>
</gene>
<dbReference type="RefSeq" id="WP_087617149.1">
    <property type="nucleotide sequence ID" value="NZ_JAFBEY010000003.1"/>
</dbReference>
<keyword evidence="1" id="KW-1133">Transmembrane helix</keyword>
<accession>A0ABX3ZHW1</accession>
<keyword evidence="4" id="KW-1185">Reference proteome</keyword>
<dbReference type="Gene3D" id="2.10.109.10">
    <property type="entry name" value="Umud Fragment, subunit A"/>
    <property type="match status" value="1"/>
</dbReference>
<dbReference type="InterPro" id="IPR019533">
    <property type="entry name" value="Peptidase_S26"/>
</dbReference>
<evidence type="ECO:0000256" key="1">
    <source>
        <dbReference type="SAM" id="Phobius"/>
    </source>
</evidence>
<reference evidence="3 4" key="1">
    <citation type="journal article" date="2017" name="Int. J. Syst. Evol. Microbiol.">
        <title>Solibacillus kalamii sp. nov., isolated from a high-efficiency particulate arrestance filter system used in the International Space Station.</title>
        <authorList>
            <person name="Checinska Sielaff A."/>
            <person name="Kumar R.M."/>
            <person name="Pal D."/>
            <person name="Mayilraj S."/>
            <person name="Venkateswaran K."/>
        </authorList>
    </citation>
    <scope>NUCLEOTIDE SEQUENCE [LARGE SCALE GENOMIC DNA]</scope>
    <source>
        <strain evidence="3 4">ISSFR-015</strain>
    </source>
</reference>
<feature type="domain" description="Peptidase S26" evidence="2">
    <location>
        <begin position="173"/>
        <end position="208"/>
    </location>
</feature>
<dbReference type="EMBL" id="NHNT01000004">
    <property type="protein sequence ID" value="OUZ39317.1"/>
    <property type="molecule type" value="Genomic_DNA"/>
</dbReference>